<comment type="caution">
    <text evidence="1">The sequence shown here is derived from an EMBL/GenBank/DDBJ whole genome shotgun (WGS) entry which is preliminary data.</text>
</comment>
<dbReference type="EMBL" id="SRID01000221">
    <property type="protein sequence ID" value="TGB01363.1"/>
    <property type="molecule type" value="Genomic_DNA"/>
</dbReference>
<sequence>MTSLRNPHAYAVGDTVYDTRRKRRGVITTRPMPGRWIWLADPDRPGDLENGVWHTLLGDIRPAGPDTTGAERPV</sequence>
<protein>
    <submittedName>
        <fullName evidence="1">Uncharacterized protein</fullName>
    </submittedName>
</protein>
<proteinExistence type="predicted"/>
<reference evidence="1 2" key="1">
    <citation type="submission" date="2019-03" db="EMBL/GenBank/DDBJ databases">
        <authorList>
            <person name="Gonzalez-Pimentel J.L."/>
        </authorList>
    </citation>
    <scope>NUCLEOTIDE SEQUENCE [LARGE SCALE GENOMIC DNA]</scope>
    <source>
        <strain evidence="1 2">JCM 31289</strain>
    </source>
</reference>
<gene>
    <name evidence="1" type="ORF">E4099_21110</name>
</gene>
<dbReference type="OrthoDB" id="3855669at2"/>
<dbReference type="Proteomes" id="UP000297948">
    <property type="component" value="Unassembled WGS sequence"/>
</dbReference>
<organism evidence="1 2">
    <name type="scientific">Streptomyces palmae</name>
    <dbReference type="NCBI Taxonomy" id="1701085"/>
    <lineage>
        <taxon>Bacteria</taxon>
        <taxon>Bacillati</taxon>
        <taxon>Actinomycetota</taxon>
        <taxon>Actinomycetes</taxon>
        <taxon>Kitasatosporales</taxon>
        <taxon>Streptomycetaceae</taxon>
        <taxon>Streptomyces</taxon>
    </lineage>
</organism>
<dbReference type="RefSeq" id="WP_135340663.1">
    <property type="nucleotide sequence ID" value="NZ_JBHLTX010000045.1"/>
</dbReference>
<accession>A0A4Z0GXN5</accession>
<evidence type="ECO:0000313" key="2">
    <source>
        <dbReference type="Proteomes" id="UP000297948"/>
    </source>
</evidence>
<dbReference type="AlphaFoldDB" id="A0A4Z0GXN5"/>
<keyword evidence="2" id="KW-1185">Reference proteome</keyword>
<name>A0A4Z0GXN5_9ACTN</name>
<evidence type="ECO:0000313" key="1">
    <source>
        <dbReference type="EMBL" id="TGB01363.1"/>
    </source>
</evidence>